<evidence type="ECO:0000256" key="10">
    <source>
        <dbReference type="SAM" id="SignalP"/>
    </source>
</evidence>
<keyword evidence="7 9" id="KW-0573">Peptidoglycan synthesis</keyword>
<evidence type="ECO:0000256" key="1">
    <source>
        <dbReference type="ARBA" id="ARBA00004752"/>
    </source>
</evidence>
<evidence type="ECO:0000256" key="2">
    <source>
        <dbReference type="ARBA" id="ARBA00005992"/>
    </source>
</evidence>
<dbReference type="InterPro" id="IPR038063">
    <property type="entry name" value="Transpep_catalytic_dom"/>
</dbReference>
<dbReference type="InterPro" id="IPR050979">
    <property type="entry name" value="LD-transpeptidase"/>
</dbReference>
<keyword evidence="8 9" id="KW-0961">Cell wall biogenesis/degradation</keyword>
<dbReference type="EMBL" id="FUYB01000008">
    <property type="protein sequence ID" value="SKA79558.1"/>
    <property type="molecule type" value="Genomic_DNA"/>
</dbReference>
<keyword evidence="4" id="KW-0808">Transferase</keyword>
<dbReference type="PROSITE" id="PS52029">
    <property type="entry name" value="LD_TPASE"/>
    <property type="match status" value="1"/>
</dbReference>
<feature type="active site" description="Proton donor/acceptor" evidence="9">
    <location>
        <position position="177"/>
    </location>
</feature>
<evidence type="ECO:0000256" key="9">
    <source>
        <dbReference type="PROSITE-ProRule" id="PRU01373"/>
    </source>
</evidence>
<feature type="signal peptide" evidence="10">
    <location>
        <begin position="1"/>
        <end position="19"/>
    </location>
</feature>
<evidence type="ECO:0000256" key="7">
    <source>
        <dbReference type="ARBA" id="ARBA00022984"/>
    </source>
</evidence>
<dbReference type="InterPro" id="IPR005490">
    <property type="entry name" value="LD_TPept_cat_dom"/>
</dbReference>
<dbReference type="UniPathway" id="UPA00219"/>
<dbReference type="GO" id="GO:0018104">
    <property type="term" value="P:peptidoglycan-protein cross-linking"/>
    <property type="evidence" value="ECO:0007669"/>
    <property type="project" value="TreeGrafter"/>
</dbReference>
<dbReference type="GO" id="GO:0071555">
    <property type="term" value="P:cell wall organization"/>
    <property type="evidence" value="ECO:0007669"/>
    <property type="project" value="UniProtKB-UniRule"/>
</dbReference>
<evidence type="ECO:0000256" key="8">
    <source>
        <dbReference type="ARBA" id="ARBA00023316"/>
    </source>
</evidence>
<keyword evidence="5" id="KW-0378">Hydrolase</keyword>
<dbReference type="STRING" id="92487.SAMN02745130_02026"/>
<keyword evidence="13" id="KW-1185">Reference proteome</keyword>
<comment type="similarity">
    <text evidence="2">Belongs to the YkuD family.</text>
</comment>
<dbReference type="AlphaFoldDB" id="A0A1T4WRS8"/>
<keyword evidence="10" id="KW-0732">Signal</keyword>
<dbReference type="SUPFAM" id="SSF141523">
    <property type="entry name" value="L,D-transpeptidase catalytic domain-like"/>
    <property type="match status" value="1"/>
</dbReference>
<gene>
    <name evidence="12" type="ORF">SAMN02745130_02026</name>
</gene>
<evidence type="ECO:0000256" key="6">
    <source>
        <dbReference type="ARBA" id="ARBA00022960"/>
    </source>
</evidence>
<feature type="chain" id="PRO_5012572132" evidence="10">
    <location>
        <begin position="20"/>
        <end position="220"/>
    </location>
</feature>
<evidence type="ECO:0000256" key="4">
    <source>
        <dbReference type="ARBA" id="ARBA00022679"/>
    </source>
</evidence>
<dbReference type="Gene3D" id="2.40.440.10">
    <property type="entry name" value="L,D-transpeptidase catalytic domain-like"/>
    <property type="match status" value="1"/>
</dbReference>
<keyword evidence="6 9" id="KW-0133">Cell shape</keyword>
<feature type="domain" description="L,D-TPase catalytic" evidence="11">
    <location>
        <begin position="60"/>
        <end position="217"/>
    </location>
</feature>
<dbReference type="GO" id="GO:0008360">
    <property type="term" value="P:regulation of cell shape"/>
    <property type="evidence" value="ECO:0007669"/>
    <property type="project" value="UniProtKB-UniRule"/>
</dbReference>
<name>A0A1T4WRS8_9GAMM</name>
<proteinExistence type="inferred from homology"/>
<dbReference type="PANTHER" id="PTHR30582:SF24">
    <property type="entry name" value="L,D-TRANSPEPTIDASE ERFK_SRFK-RELATED"/>
    <property type="match status" value="1"/>
</dbReference>
<dbReference type="Proteomes" id="UP000190460">
    <property type="component" value="Unassembled WGS sequence"/>
</dbReference>
<evidence type="ECO:0000256" key="5">
    <source>
        <dbReference type="ARBA" id="ARBA00022801"/>
    </source>
</evidence>
<reference evidence="12 13" key="1">
    <citation type="submission" date="2017-02" db="EMBL/GenBank/DDBJ databases">
        <authorList>
            <person name="Peterson S.W."/>
        </authorList>
    </citation>
    <scope>NUCLEOTIDE SEQUENCE [LARGE SCALE GENOMIC DNA]</scope>
    <source>
        <strain evidence="12 13">ATCC 49788</strain>
    </source>
</reference>
<dbReference type="CDD" id="cd16913">
    <property type="entry name" value="YkuD_like"/>
    <property type="match status" value="1"/>
</dbReference>
<feature type="active site" description="Nucleophile" evidence="9">
    <location>
        <position position="193"/>
    </location>
</feature>
<evidence type="ECO:0000313" key="12">
    <source>
        <dbReference type="EMBL" id="SKA79558.1"/>
    </source>
</evidence>
<dbReference type="Pfam" id="PF03734">
    <property type="entry name" value="YkuD"/>
    <property type="match status" value="1"/>
</dbReference>
<comment type="pathway">
    <text evidence="1 9">Cell wall biogenesis; peptidoglycan biosynthesis.</text>
</comment>
<organism evidence="12 13">
    <name type="scientific">Thiothrix eikelboomii</name>
    <dbReference type="NCBI Taxonomy" id="92487"/>
    <lineage>
        <taxon>Bacteria</taxon>
        <taxon>Pseudomonadati</taxon>
        <taxon>Pseudomonadota</taxon>
        <taxon>Gammaproteobacteria</taxon>
        <taxon>Thiotrichales</taxon>
        <taxon>Thiotrichaceae</taxon>
        <taxon>Thiothrix</taxon>
    </lineage>
</organism>
<dbReference type="GO" id="GO:0071972">
    <property type="term" value="F:peptidoglycan L,D-transpeptidase activity"/>
    <property type="evidence" value="ECO:0007669"/>
    <property type="project" value="TreeGrafter"/>
</dbReference>
<protein>
    <submittedName>
        <fullName evidence="12">L,D-transpeptidase catalytic domain</fullName>
    </submittedName>
</protein>
<evidence type="ECO:0000313" key="13">
    <source>
        <dbReference type="Proteomes" id="UP000190460"/>
    </source>
</evidence>
<dbReference type="PANTHER" id="PTHR30582">
    <property type="entry name" value="L,D-TRANSPEPTIDASE"/>
    <property type="match status" value="1"/>
</dbReference>
<dbReference type="GO" id="GO:0016757">
    <property type="term" value="F:glycosyltransferase activity"/>
    <property type="evidence" value="ECO:0007669"/>
    <property type="project" value="UniProtKB-KW"/>
</dbReference>
<evidence type="ECO:0000256" key="3">
    <source>
        <dbReference type="ARBA" id="ARBA00022676"/>
    </source>
</evidence>
<evidence type="ECO:0000259" key="11">
    <source>
        <dbReference type="PROSITE" id="PS52029"/>
    </source>
</evidence>
<accession>A0A1T4WRS8</accession>
<dbReference type="OrthoDB" id="9787225at2"/>
<dbReference type="GO" id="GO:0005576">
    <property type="term" value="C:extracellular region"/>
    <property type="evidence" value="ECO:0007669"/>
    <property type="project" value="TreeGrafter"/>
</dbReference>
<sequence length="220" mass="23392">MLPLTCAIAINLLSTQLNAESPAAPPVLATQAQGAGQGVGNFSGLLQDLQQRFPQYSSQQVILIDATTQELFLIEAGQVGGRWVISTAEAGLGSRKGSNQTPLGVHRLAQKIGDGAPLGTVFKARQNTGRVAKILTAAGARSGEDNVTTRVMWLDGLEPGLNKGGAVDSYQRYIYIHGTDEEGRLGAPASHGCIRMRNQDVVDLYERVGEDTLVVIAQRK</sequence>
<keyword evidence="3" id="KW-0328">Glycosyltransferase</keyword>